<gene>
    <name evidence="6" type="ORF">DSO08_01140</name>
</gene>
<comment type="caution">
    <text evidence="6">The sequence shown here is derived from an EMBL/GenBank/DDBJ whole genome shotgun (WGS) entry which is preliminary data.</text>
</comment>
<keyword evidence="3" id="KW-0378">Hydrolase</keyword>
<dbReference type="PANTHER" id="PTHR20854">
    <property type="entry name" value="INOSITOL MONOPHOSPHATASE"/>
    <property type="match status" value="1"/>
</dbReference>
<dbReference type="Gene3D" id="3.30.540.10">
    <property type="entry name" value="Fructose-1,6-Bisphosphatase, subunit A, domain 1"/>
    <property type="match status" value="1"/>
</dbReference>
<name>A0A523BG56_9CREN</name>
<evidence type="ECO:0000313" key="6">
    <source>
        <dbReference type="EMBL" id="TDA39916.1"/>
    </source>
</evidence>
<feature type="binding site" evidence="5">
    <location>
        <position position="65"/>
    </location>
    <ligand>
        <name>Mg(2+)</name>
        <dbReference type="ChEBI" id="CHEBI:18420"/>
        <label>1</label>
        <note>catalytic</note>
    </ligand>
</feature>
<dbReference type="AlphaFoldDB" id="A0A523BG56"/>
<dbReference type="EMBL" id="QNVH01000005">
    <property type="protein sequence ID" value="TDA39916.1"/>
    <property type="molecule type" value="Genomic_DNA"/>
</dbReference>
<proteinExistence type="predicted"/>
<dbReference type="PRINTS" id="PR00377">
    <property type="entry name" value="IMPHPHTASES"/>
</dbReference>
<comment type="cofactor">
    <cofactor evidence="1 5">
        <name>Mg(2+)</name>
        <dbReference type="ChEBI" id="CHEBI:18420"/>
    </cofactor>
</comment>
<evidence type="ECO:0000256" key="3">
    <source>
        <dbReference type="ARBA" id="ARBA00022801"/>
    </source>
</evidence>
<feature type="binding site" evidence="5">
    <location>
        <position position="85"/>
    </location>
    <ligand>
        <name>Mg(2+)</name>
        <dbReference type="ChEBI" id="CHEBI:18420"/>
        <label>1</label>
        <note>catalytic</note>
    </ligand>
</feature>
<dbReference type="GO" id="GO:0008934">
    <property type="term" value="F:inositol monophosphate 1-phosphatase activity"/>
    <property type="evidence" value="ECO:0007669"/>
    <property type="project" value="TreeGrafter"/>
</dbReference>
<evidence type="ECO:0000313" key="7">
    <source>
        <dbReference type="Proteomes" id="UP000315399"/>
    </source>
</evidence>
<feature type="binding site" evidence="5">
    <location>
        <position position="83"/>
    </location>
    <ligand>
        <name>Mg(2+)</name>
        <dbReference type="ChEBI" id="CHEBI:18420"/>
        <label>1</label>
        <note>catalytic</note>
    </ligand>
</feature>
<keyword evidence="4 5" id="KW-0460">Magnesium</keyword>
<accession>A0A523BG56</accession>
<dbReference type="FunFam" id="3.40.190.80:FF:000020">
    <property type="entry name" value="Fructose-1,6-bisphosphatase/inositol-1-monophosphatase"/>
    <property type="match status" value="1"/>
</dbReference>
<evidence type="ECO:0000256" key="4">
    <source>
        <dbReference type="ARBA" id="ARBA00022842"/>
    </source>
</evidence>
<dbReference type="GO" id="GO:0006020">
    <property type="term" value="P:inositol metabolic process"/>
    <property type="evidence" value="ECO:0007669"/>
    <property type="project" value="TreeGrafter"/>
</dbReference>
<dbReference type="GO" id="GO:0007165">
    <property type="term" value="P:signal transduction"/>
    <property type="evidence" value="ECO:0007669"/>
    <property type="project" value="TreeGrafter"/>
</dbReference>
<evidence type="ECO:0000256" key="5">
    <source>
        <dbReference type="PIRSR" id="PIRSR600760-2"/>
    </source>
</evidence>
<organism evidence="6 7">
    <name type="scientific">Thermoproteota archaeon</name>
    <dbReference type="NCBI Taxonomy" id="2056631"/>
    <lineage>
        <taxon>Archaea</taxon>
        <taxon>Thermoproteota</taxon>
    </lineage>
</organism>
<reference evidence="6 7" key="1">
    <citation type="journal article" date="2019" name="Nat. Microbiol.">
        <title>Expanding anaerobic alkane metabolism in the domain of Archaea.</title>
        <authorList>
            <person name="Wang Y."/>
            <person name="Wegener G."/>
            <person name="Hou J."/>
            <person name="Wang F."/>
            <person name="Xiao X."/>
        </authorList>
    </citation>
    <scope>NUCLEOTIDE SEQUENCE [LARGE SCALE GENOMIC DNA]</scope>
    <source>
        <strain evidence="6">WYZ-LMO10</strain>
    </source>
</reference>
<dbReference type="InterPro" id="IPR000760">
    <property type="entry name" value="Inositol_monophosphatase-like"/>
</dbReference>
<dbReference type="Proteomes" id="UP000315399">
    <property type="component" value="Unassembled WGS sequence"/>
</dbReference>
<feature type="binding site" evidence="5">
    <location>
        <position position="86"/>
    </location>
    <ligand>
        <name>Mg(2+)</name>
        <dbReference type="ChEBI" id="CHEBI:18420"/>
        <label>1</label>
        <note>catalytic</note>
    </ligand>
</feature>
<dbReference type="Gene3D" id="3.40.190.80">
    <property type="match status" value="1"/>
</dbReference>
<protein>
    <submittedName>
        <fullName evidence="6">D-fructose 1,6-bisphosphatase</fullName>
    </submittedName>
</protein>
<keyword evidence="2 5" id="KW-0479">Metal-binding</keyword>
<dbReference type="GO" id="GO:0046872">
    <property type="term" value="F:metal ion binding"/>
    <property type="evidence" value="ECO:0007669"/>
    <property type="project" value="UniProtKB-KW"/>
</dbReference>
<sequence length="266" mass="28641">MSLQLLEGLCKAEMDAIAKVSPQSSSKIVKIGAGGDKTKLIDVVAEEAAISYLSLVGFEGRLISEELGERQFGRKEYPILILDPIDGTTNAVRGIIPYSISVALSSGKCLSDIFAGLVMELPSGRTYKAVKGEGAYLNEHKISISPPTPLRHALIGIDVNVRRDKKKIEQILPLLIEAKHIRVMGTAALELCYVASGSLDLYVDNRDLLRVTDIAASYIILKEAGASVLCLDGSDLDSPLSLSERVSLVAGSYKLCIEALSKIKRL</sequence>
<evidence type="ECO:0000256" key="1">
    <source>
        <dbReference type="ARBA" id="ARBA00001946"/>
    </source>
</evidence>
<dbReference type="SUPFAM" id="SSF56655">
    <property type="entry name" value="Carbohydrate phosphatase"/>
    <property type="match status" value="1"/>
</dbReference>
<dbReference type="PANTHER" id="PTHR20854:SF4">
    <property type="entry name" value="INOSITOL-1-MONOPHOSPHATASE-RELATED"/>
    <property type="match status" value="1"/>
</dbReference>
<evidence type="ECO:0000256" key="2">
    <source>
        <dbReference type="ARBA" id="ARBA00022723"/>
    </source>
</evidence>
<feature type="binding site" evidence="5">
    <location>
        <position position="213"/>
    </location>
    <ligand>
        <name>Mg(2+)</name>
        <dbReference type="ChEBI" id="CHEBI:18420"/>
        <label>1</label>
        <note>catalytic</note>
    </ligand>
</feature>
<dbReference type="Pfam" id="PF00459">
    <property type="entry name" value="Inositol_P"/>
    <property type="match status" value="1"/>
</dbReference>